<gene>
    <name evidence="1" type="ORF">HPO_01837</name>
</gene>
<dbReference type="Proteomes" id="UP000027100">
    <property type="component" value="Unassembled WGS sequence"/>
</dbReference>
<comment type="caution">
    <text evidence="1">The sequence shown here is derived from an EMBL/GenBank/DDBJ whole genome shotgun (WGS) entry which is preliminary data.</text>
</comment>
<keyword evidence="2" id="KW-1185">Reference proteome</keyword>
<dbReference type="PATRIC" id="fig|1280954.3.peg.377"/>
<protein>
    <submittedName>
        <fullName evidence="1">Uncharacterized protein</fullName>
    </submittedName>
</protein>
<dbReference type="RefSeq" id="WP_035593821.1">
    <property type="nucleotide sequence ID" value="NZ_ARYM01000002.1"/>
</dbReference>
<proteinExistence type="predicted"/>
<sequence>MGLVDVALALVFGLLAAFIAGQITGRGSKLYDATLERLVRLGRMRAQGLDADTGEETFTVTKAMIQQALEEHTKPARFAWASNFLWFSAGALVSLFTSEIRGLVGLG</sequence>
<dbReference type="AlphaFoldDB" id="A0A062VN15"/>
<evidence type="ECO:0000313" key="2">
    <source>
        <dbReference type="Proteomes" id="UP000027100"/>
    </source>
</evidence>
<organism evidence="1 2">
    <name type="scientific">Hyphomonas polymorpha PS728</name>
    <dbReference type="NCBI Taxonomy" id="1280954"/>
    <lineage>
        <taxon>Bacteria</taxon>
        <taxon>Pseudomonadati</taxon>
        <taxon>Pseudomonadota</taxon>
        <taxon>Alphaproteobacteria</taxon>
        <taxon>Hyphomonadales</taxon>
        <taxon>Hyphomonadaceae</taxon>
        <taxon>Hyphomonas</taxon>
    </lineage>
</organism>
<name>A0A062VN15_9PROT</name>
<reference evidence="1 2" key="1">
    <citation type="journal article" date="2014" name="Antonie Van Leeuwenhoek">
        <title>Hyphomonas beringensis sp. nov. and Hyphomonas chukchiensis sp. nov., isolated from surface seawater of the Bering Sea and Chukchi Sea.</title>
        <authorList>
            <person name="Li C."/>
            <person name="Lai Q."/>
            <person name="Li G."/>
            <person name="Dong C."/>
            <person name="Wang J."/>
            <person name="Liao Y."/>
            <person name="Shao Z."/>
        </authorList>
    </citation>
    <scope>NUCLEOTIDE SEQUENCE [LARGE SCALE GENOMIC DNA]</scope>
    <source>
        <strain evidence="1 2">PS728</strain>
    </source>
</reference>
<evidence type="ECO:0000313" key="1">
    <source>
        <dbReference type="EMBL" id="KDA00115.1"/>
    </source>
</evidence>
<accession>A0A062VN15</accession>
<dbReference type="EMBL" id="ARYM01000002">
    <property type="protein sequence ID" value="KDA00115.1"/>
    <property type="molecule type" value="Genomic_DNA"/>
</dbReference>